<dbReference type="SUPFAM" id="SSF48452">
    <property type="entry name" value="TPR-like"/>
    <property type="match status" value="4"/>
</dbReference>
<sequence length="1264" mass="140699">MSSEAEHPGLKLLALDGGGIRGLSELLMIKEVMHRLMLEENKKRKTLGLAPLDTLPKPCDHFDLIGGTSTGGIIALMLGRLRMDVDTAIMCYDHLAKEVFSEVKRGLGDGKFKASKLEAVIKSTVAKMTGDSETPLLEGGEAFCRTFVCARNAQNMNANIPVLFRTYDSHETHTGCKIWEAARATSAAPTFFKRIEIGRGQQHFIDGGLGSNNPSKVVLDEAKKVFPNRQIGCIVSIGTGQVGTISIDRPRLLQRLIPTDVIEALQGIATDCEAKHEEMLALFDNSPNTYFRLSVDQGMQTIKLSEWEKLSNVEAHTAQYMRRKEVEKTLTLLVNVMGTHRGQLTIEQLISPKPPIQSTGYMEDRKRCPPPVLSFTGRNDILQMMHSYFDHDPGSAQHIFVLHGLGGAGKSQLAFKFVDDSQANHRFSEIYYIDATNEQTLEIDLQAVAPAAVGKSAQASRQWLAGRQEEQKEWLLFFDNADDVELDISKFFPCCTFGNILITTRNQDLCLHARDEDAVSKVSNMIAEDAKDLLLQLAGEGRSNQQEELAGAIVKELHCFALAVSQAGGYIHTRSNLSEYLELYQNHRDQLLRRIEIQGLDQYDQAVYTTWDLSYGKLSSAGQTLLQICSIMHHEGISELIFQKAATAQQAFDDSDVSKEVTLLLNQLGKRDEKWDSLAFREVMGELESYSLIERDRQAASYAIHPLVQHWSGAAMGTNKYAMQKCVLTIIALSITWSFKDEDYKYRRKLLLHAARSTHSLNPDQLSPVVATRIARVYTERGHWNNAEPLQVAAMETSKCVLGEEHPHTLQSISNLASTYRNQGRLSDAEALEVAVVETSKHVLGEEHLDTLTRIGNLASTYWNQGRWNDAEALQVAVIETSKRVLGEEHPDTLTRISNLALTYWNQGRWNDAEALQVAVIETSKRVLGEEHPSTLTSIANLALTYQDQGRWNDAEVLEVAVMETSKRVLGEEHPNTLGSIANLALTYSNQGRWNDAEVLQVPVMETSKRVLGEEHPFTLTSIANLASTYRKQGRWNDAEALLVAVMETSKRVLGEEHPDTLTRIANLASTYWNQGRWNDAEALEVAVMETSKRLLGEEHPSTLTSITNLASTYRNQGRWNDAEALEVAVMETSKRVLGEEHPDTLTRITNLASTYQSQGRWNDAEALKVAVMETSKRVLGEEHPATLTRITNLAVTYSSQGRWNDAEPLLVAVVETSKRVLGEEHLSTLTRITNLASMYRNQAVARGDGAGDQQAHAGRGASQ</sequence>
<feature type="active site" description="Nucleophile" evidence="2">
    <location>
        <position position="69"/>
    </location>
</feature>
<dbReference type="PRINTS" id="PR00381">
    <property type="entry name" value="KINESINLIGHT"/>
</dbReference>
<organism evidence="4 5">
    <name type="scientific">Mycena alexandri</name>
    <dbReference type="NCBI Taxonomy" id="1745969"/>
    <lineage>
        <taxon>Eukaryota</taxon>
        <taxon>Fungi</taxon>
        <taxon>Dikarya</taxon>
        <taxon>Basidiomycota</taxon>
        <taxon>Agaricomycotina</taxon>
        <taxon>Agaricomycetes</taxon>
        <taxon>Agaricomycetidae</taxon>
        <taxon>Agaricales</taxon>
        <taxon>Marasmiineae</taxon>
        <taxon>Mycenaceae</taxon>
        <taxon>Mycena</taxon>
    </lineage>
</organism>
<dbReference type="Gene3D" id="1.25.40.10">
    <property type="entry name" value="Tetratricopeptide repeat domain"/>
    <property type="match status" value="3"/>
</dbReference>
<keyword evidence="5" id="KW-1185">Reference proteome</keyword>
<dbReference type="InterPro" id="IPR016035">
    <property type="entry name" value="Acyl_Trfase/lysoPLipase"/>
</dbReference>
<dbReference type="GO" id="GO:0046486">
    <property type="term" value="P:glycerolipid metabolic process"/>
    <property type="evidence" value="ECO:0007669"/>
    <property type="project" value="UniProtKB-ARBA"/>
</dbReference>
<dbReference type="Pfam" id="PF01734">
    <property type="entry name" value="Patatin"/>
    <property type="match status" value="1"/>
</dbReference>
<dbReference type="InterPro" id="IPR056681">
    <property type="entry name" value="DUF7779"/>
</dbReference>
<reference evidence="4" key="1">
    <citation type="submission" date="2023-03" db="EMBL/GenBank/DDBJ databases">
        <title>Massive genome expansion in bonnet fungi (Mycena s.s.) driven by repeated elements and novel gene families across ecological guilds.</title>
        <authorList>
            <consortium name="Lawrence Berkeley National Laboratory"/>
            <person name="Harder C.B."/>
            <person name="Miyauchi S."/>
            <person name="Viragh M."/>
            <person name="Kuo A."/>
            <person name="Thoen E."/>
            <person name="Andreopoulos B."/>
            <person name="Lu D."/>
            <person name="Skrede I."/>
            <person name="Drula E."/>
            <person name="Henrissat B."/>
            <person name="Morin E."/>
            <person name="Kohler A."/>
            <person name="Barry K."/>
            <person name="LaButti K."/>
            <person name="Morin E."/>
            <person name="Salamov A."/>
            <person name="Lipzen A."/>
            <person name="Mereny Z."/>
            <person name="Hegedus B."/>
            <person name="Baldrian P."/>
            <person name="Stursova M."/>
            <person name="Weitz H."/>
            <person name="Taylor A."/>
            <person name="Grigoriev I.V."/>
            <person name="Nagy L.G."/>
            <person name="Martin F."/>
            <person name="Kauserud H."/>
        </authorList>
    </citation>
    <scope>NUCLEOTIDE SEQUENCE</scope>
    <source>
        <strain evidence="4">CBHHK200</strain>
    </source>
</reference>
<dbReference type="AlphaFoldDB" id="A0AAD6SSQ1"/>
<dbReference type="GO" id="GO:0016787">
    <property type="term" value="F:hydrolase activity"/>
    <property type="evidence" value="ECO:0007669"/>
    <property type="project" value="UniProtKB-UniRule"/>
</dbReference>
<dbReference type="Proteomes" id="UP001218188">
    <property type="component" value="Unassembled WGS sequence"/>
</dbReference>
<comment type="caution">
    <text evidence="4">The sequence shown here is derived from an EMBL/GenBank/DDBJ whole genome shotgun (WGS) entry which is preliminary data.</text>
</comment>
<dbReference type="CDD" id="cd07216">
    <property type="entry name" value="Pat17_PNPLA8_PNPLA9_like3"/>
    <property type="match status" value="1"/>
</dbReference>
<dbReference type="GO" id="GO:0016042">
    <property type="term" value="P:lipid catabolic process"/>
    <property type="evidence" value="ECO:0007669"/>
    <property type="project" value="UniProtKB-UniRule"/>
</dbReference>
<evidence type="ECO:0000313" key="5">
    <source>
        <dbReference type="Proteomes" id="UP001218188"/>
    </source>
</evidence>
<evidence type="ECO:0000259" key="3">
    <source>
        <dbReference type="PROSITE" id="PS51635"/>
    </source>
</evidence>
<dbReference type="GO" id="GO:0043531">
    <property type="term" value="F:ADP binding"/>
    <property type="evidence" value="ECO:0007669"/>
    <property type="project" value="InterPro"/>
</dbReference>
<keyword evidence="1 2" id="KW-0443">Lipid metabolism</keyword>
<evidence type="ECO:0000256" key="1">
    <source>
        <dbReference type="ARBA" id="ARBA00023098"/>
    </source>
</evidence>
<name>A0AAD6SSQ1_9AGAR</name>
<dbReference type="PROSITE" id="PS51635">
    <property type="entry name" value="PNPLA"/>
    <property type="match status" value="1"/>
</dbReference>
<accession>A0AAD6SSQ1</accession>
<dbReference type="SUPFAM" id="SSF52151">
    <property type="entry name" value="FabD/lysophospholipase-like"/>
    <property type="match status" value="1"/>
</dbReference>
<feature type="active site" description="Proton acceptor" evidence="2">
    <location>
        <position position="206"/>
    </location>
</feature>
<dbReference type="InterPro" id="IPR027417">
    <property type="entry name" value="P-loop_NTPase"/>
</dbReference>
<feature type="domain" description="PNPLA" evidence="3">
    <location>
        <begin position="13"/>
        <end position="219"/>
    </location>
</feature>
<feature type="short sequence motif" description="GXSXG" evidence="2">
    <location>
        <begin position="67"/>
        <end position="71"/>
    </location>
</feature>
<feature type="short sequence motif" description="GXGXXG" evidence="2">
    <location>
        <begin position="17"/>
        <end position="22"/>
    </location>
</feature>
<dbReference type="Gene3D" id="3.40.50.300">
    <property type="entry name" value="P-loop containing nucleotide triphosphate hydrolases"/>
    <property type="match status" value="1"/>
</dbReference>
<dbReference type="PANTHER" id="PTHR46082:SF6">
    <property type="entry name" value="AAA+ ATPASE DOMAIN-CONTAINING PROTEIN-RELATED"/>
    <property type="match status" value="1"/>
</dbReference>
<dbReference type="InterPro" id="IPR002182">
    <property type="entry name" value="NB-ARC"/>
</dbReference>
<dbReference type="Pfam" id="PF25000">
    <property type="entry name" value="DUF7779"/>
    <property type="match status" value="1"/>
</dbReference>
<keyword evidence="2" id="KW-0378">Hydrolase</keyword>
<evidence type="ECO:0000256" key="2">
    <source>
        <dbReference type="PROSITE-ProRule" id="PRU01161"/>
    </source>
</evidence>
<dbReference type="PANTHER" id="PTHR46082">
    <property type="entry name" value="ATP/GTP-BINDING PROTEIN-RELATED"/>
    <property type="match status" value="1"/>
</dbReference>
<protein>
    <recommendedName>
        <fullName evidence="3">PNPLA domain-containing protein</fullName>
    </recommendedName>
</protein>
<proteinExistence type="predicted"/>
<dbReference type="EMBL" id="JARJCM010000068">
    <property type="protein sequence ID" value="KAJ7032984.1"/>
    <property type="molecule type" value="Genomic_DNA"/>
</dbReference>
<dbReference type="InterPro" id="IPR011990">
    <property type="entry name" value="TPR-like_helical_dom_sf"/>
</dbReference>
<dbReference type="SUPFAM" id="SSF52540">
    <property type="entry name" value="P-loop containing nucleoside triphosphate hydrolases"/>
    <property type="match status" value="1"/>
</dbReference>
<feature type="short sequence motif" description="DGA/G" evidence="2">
    <location>
        <begin position="206"/>
        <end position="208"/>
    </location>
</feature>
<dbReference type="Pfam" id="PF13374">
    <property type="entry name" value="TPR_10"/>
    <property type="match status" value="9"/>
</dbReference>
<dbReference type="Pfam" id="PF00931">
    <property type="entry name" value="NB-ARC"/>
    <property type="match status" value="1"/>
</dbReference>
<keyword evidence="2" id="KW-0442">Lipid degradation</keyword>
<dbReference type="Pfam" id="PF13424">
    <property type="entry name" value="TPR_12"/>
    <property type="match status" value="1"/>
</dbReference>
<dbReference type="InterPro" id="IPR053137">
    <property type="entry name" value="NLR-like"/>
</dbReference>
<dbReference type="Gene3D" id="3.40.1090.10">
    <property type="entry name" value="Cytosolic phospholipase A2 catalytic domain"/>
    <property type="match status" value="1"/>
</dbReference>
<gene>
    <name evidence="4" type="ORF">C8F04DRAFT_1396251</name>
</gene>
<dbReference type="InterPro" id="IPR002641">
    <property type="entry name" value="PNPLA_dom"/>
</dbReference>
<evidence type="ECO:0000313" key="4">
    <source>
        <dbReference type="EMBL" id="KAJ7032984.1"/>
    </source>
</evidence>